<evidence type="ECO:0000313" key="3">
    <source>
        <dbReference type="EMBL" id="CAB4829028.1"/>
    </source>
</evidence>
<dbReference type="GO" id="GO:0003700">
    <property type="term" value="F:DNA-binding transcription factor activity"/>
    <property type="evidence" value="ECO:0007669"/>
    <property type="project" value="InterPro"/>
</dbReference>
<organism evidence="3">
    <name type="scientific">freshwater metagenome</name>
    <dbReference type="NCBI Taxonomy" id="449393"/>
    <lineage>
        <taxon>unclassified sequences</taxon>
        <taxon>metagenomes</taxon>
        <taxon>ecological metagenomes</taxon>
    </lineage>
</organism>
<evidence type="ECO:0000259" key="2">
    <source>
        <dbReference type="PROSITE" id="PS50937"/>
    </source>
</evidence>
<reference evidence="3" key="1">
    <citation type="submission" date="2020-05" db="EMBL/GenBank/DDBJ databases">
        <authorList>
            <person name="Chiriac C."/>
            <person name="Salcher M."/>
            <person name="Ghai R."/>
            <person name="Kavagutti S V."/>
        </authorList>
    </citation>
    <scope>NUCLEOTIDE SEQUENCE</scope>
</reference>
<evidence type="ECO:0000256" key="1">
    <source>
        <dbReference type="ARBA" id="ARBA00023125"/>
    </source>
</evidence>
<dbReference type="PROSITE" id="PS50937">
    <property type="entry name" value="HTH_MERR_2"/>
    <property type="match status" value="1"/>
</dbReference>
<feature type="domain" description="HTH merR-type" evidence="2">
    <location>
        <begin position="10"/>
        <end position="78"/>
    </location>
</feature>
<dbReference type="AlphaFoldDB" id="A0A6J7A8V4"/>
<dbReference type="InterPro" id="IPR047057">
    <property type="entry name" value="MerR_fam"/>
</dbReference>
<keyword evidence="1" id="KW-0238">DNA-binding</keyword>
<dbReference type="EMBL" id="CAFAAQ010000341">
    <property type="protein sequence ID" value="CAB4829028.1"/>
    <property type="molecule type" value="Genomic_DNA"/>
</dbReference>
<sequence length="274" mass="30069">MSGTDVEPTTFRIDELAGLAETTVRNVRAYQDRGLIPPPQRLGRVGLYSSEHLARLRLISSMLDRGYSLSNIGELFEAWEQGHDIGELLGFEAALAAPWSTEAEVTLSLDELSERFGDLVQLDTLSEVEQLELFELDGEQVRVKSPRLLEAGAALVAAGVTVPAAVGHALALRTDIERIAERFVDLVKSEIIDPLGEPIPTDELPRLTELVTRLRPLAEQVVDAELARAIDRQIRARLSETMDRLAAQTSTAQTLIEDSTEADFQFGQNQPAAS</sequence>
<dbReference type="InterPro" id="IPR009061">
    <property type="entry name" value="DNA-bd_dom_put_sf"/>
</dbReference>
<dbReference type="SMART" id="SM00422">
    <property type="entry name" value="HTH_MERR"/>
    <property type="match status" value="1"/>
</dbReference>
<protein>
    <submittedName>
        <fullName evidence="3">Unannotated protein</fullName>
    </submittedName>
</protein>
<dbReference type="Pfam" id="PF13411">
    <property type="entry name" value="MerR_1"/>
    <property type="match status" value="1"/>
</dbReference>
<dbReference type="InterPro" id="IPR000551">
    <property type="entry name" value="MerR-type_HTH_dom"/>
</dbReference>
<name>A0A6J7A8V4_9ZZZZ</name>
<accession>A0A6J7A8V4</accession>
<dbReference type="SUPFAM" id="SSF46955">
    <property type="entry name" value="Putative DNA-binding domain"/>
    <property type="match status" value="1"/>
</dbReference>
<dbReference type="GO" id="GO:0003677">
    <property type="term" value="F:DNA binding"/>
    <property type="evidence" value="ECO:0007669"/>
    <property type="project" value="UniProtKB-KW"/>
</dbReference>
<gene>
    <name evidence="3" type="ORF">UFOPK3046_02235</name>
</gene>
<dbReference type="PANTHER" id="PTHR30204:SF93">
    <property type="entry name" value="HTH MERR-TYPE DOMAIN-CONTAINING PROTEIN"/>
    <property type="match status" value="1"/>
</dbReference>
<dbReference type="Gene3D" id="1.10.1660.10">
    <property type="match status" value="1"/>
</dbReference>
<proteinExistence type="predicted"/>
<dbReference type="PANTHER" id="PTHR30204">
    <property type="entry name" value="REDOX-CYCLING DRUG-SENSING TRANSCRIPTIONAL ACTIVATOR SOXR"/>
    <property type="match status" value="1"/>
</dbReference>